<keyword evidence="1" id="KW-1133">Transmembrane helix</keyword>
<evidence type="ECO:0000256" key="1">
    <source>
        <dbReference type="SAM" id="Phobius"/>
    </source>
</evidence>
<reference evidence="2 3" key="1">
    <citation type="submission" date="2016-12" db="EMBL/GenBank/DDBJ databases">
        <authorList>
            <person name="Song W.-J."/>
            <person name="Kurnit D.M."/>
        </authorList>
    </citation>
    <scope>NUCLEOTIDE SEQUENCE [LARGE SCALE GENOMIC DNA]</scope>
    <source>
        <strain evidence="2 3">PCL1601</strain>
    </source>
</reference>
<protein>
    <submittedName>
        <fullName evidence="2">Uncharacterized protein</fullName>
    </submittedName>
</protein>
<feature type="transmembrane region" description="Helical" evidence="1">
    <location>
        <begin position="50"/>
        <end position="71"/>
    </location>
</feature>
<comment type="caution">
    <text evidence="2">The sequence shown here is derived from an EMBL/GenBank/DDBJ whole genome shotgun (WGS) entry which is preliminary data.</text>
</comment>
<evidence type="ECO:0000313" key="2">
    <source>
        <dbReference type="EMBL" id="OLF51094.1"/>
    </source>
</evidence>
<evidence type="ECO:0000313" key="3">
    <source>
        <dbReference type="Proteomes" id="UP000185578"/>
    </source>
</evidence>
<dbReference type="EMBL" id="MSCT01000024">
    <property type="protein sequence ID" value="OLF51094.1"/>
    <property type="molecule type" value="Genomic_DNA"/>
</dbReference>
<keyword evidence="1" id="KW-0472">Membrane</keyword>
<feature type="transmembrane region" description="Helical" evidence="1">
    <location>
        <begin position="83"/>
        <end position="103"/>
    </location>
</feature>
<dbReference type="AlphaFoldDB" id="A0A1Q8EH31"/>
<name>A0A1Q8EH31_9PSED</name>
<gene>
    <name evidence="2" type="ORF">BTN82_28660</name>
</gene>
<organism evidence="2 3">
    <name type="scientific">Pseudomonas chlororaphis</name>
    <dbReference type="NCBI Taxonomy" id="587753"/>
    <lineage>
        <taxon>Bacteria</taxon>
        <taxon>Pseudomonadati</taxon>
        <taxon>Pseudomonadota</taxon>
        <taxon>Gammaproteobacteria</taxon>
        <taxon>Pseudomonadales</taxon>
        <taxon>Pseudomonadaceae</taxon>
        <taxon>Pseudomonas</taxon>
    </lineage>
</organism>
<sequence length="112" mass="13097">MTKGFVKMMRYFVIFISLVMLSLSFTEPKAPWGFSIDLMGLSFPQSAYTFFFVVCLFLYLPMIVVGFYYLVKSIVRLVRFRDFRVGLDSFVLFAVIAVSLSRFGDWVVYEIF</sequence>
<dbReference type="Proteomes" id="UP000185578">
    <property type="component" value="Unassembled WGS sequence"/>
</dbReference>
<accession>A0A1Q8EH31</accession>
<proteinExistence type="predicted"/>
<keyword evidence="1" id="KW-0812">Transmembrane</keyword>